<dbReference type="InterPro" id="IPR018155">
    <property type="entry name" value="Hyaluronidase"/>
</dbReference>
<dbReference type="EMBL" id="KE125365">
    <property type="protein sequence ID" value="EPB68893.1"/>
    <property type="molecule type" value="Genomic_DNA"/>
</dbReference>
<evidence type="ECO:0000256" key="2">
    <source>
        <dbReference type="ARBA" id="ARBA00023157"/>
    </source>
</evidence>
<dbReference type="Proteomes" id="UP000054495">
    <property type="component" value="Unassembled WGS sequence"/>
</dbReference>
<dbReference type="GO" id="GO:0004415">
    <property type="term" value="F:hyalurononglucosaminidase activity"/>
    <property type="evidence" value="ECO:0007669"/>
    <property type="project" value="UniProtKB-UniRule"/>
</dbReference>
<evidence type="ECO:0000313" key="5">
    <source>
        <dbReference type="Proteomes" id="UP000054495"/>
    </source>
</evidence>
<evidence type="ECO:0000256" key="1">
    <source>
        <dbReference type="ARBA" id="ARBA00008871"/>
    </source>
</evidence>
<organism evidence="4 5">
    <name type="scientific">Ancylostoma ceylanicum</name>
    <dbReference type="NCBI Taxonomy" id="53326"/>
    <lineage>
        <taxon>Eukaryota</taxon>
        <taxon>Metazoa</taxon>
        <taxon>Ecdysozoa</taxon>
        <taxon>Nematoda</taxon>
        <taxon>Chromadorea</taxon>
        <taxon>Rhabditida</taxon>
        <taxon>Rhabditina</taxon>
        <taxon>Rhabditomorpha</taxon>
        <taxon>Strongyloidea</taxon>
        <taxon>Ancylostomatidae</taxon>
        <taxon>Ancylostomatinae</taxon>
        <taxon>Ancylostoma</taxon>
    </lineage>
</organism>
<keyword evidence="3" id="KW-0378">Hydrolase</keyword>
<comment type="catalytic activity">
    <reaction evidence="3">
        <text>Random hydrolysis of (1-&gt;4)-linkages between N-acetyl-beta-D-glucosamine and D-glucuronate residues in hyaluronate.</text>
        <dbReference type="EC" id="3.2.1.35"/>
    </reaction>
</comment>
<dbReference type="InterPro" id="IPR013785">
    <property type="entry name" value="Aldolase_TIM"/>
</dbReference>
<dbReference type="SUPFAM" id="SSF51445">
    <property type="entry name" value="(Trans)glycosidases"/>
    <property type="match status" value="1"/>
</dbReference>
<name>A0A0D6LCC6_9BILA</name>
<dbReference type="PANTHER" id="PTHR11769">
    <property type="entry name" value="HYALURONIDASE"/>
    <property type="match status" value="1"/>
</dbReference>
<keyword evidence="2" id="KW-1015">Disulfide bond</keyword>
<dbReference type="GO" id="GO:0005975">
    <property type="term" value="P:carbohydrate metabolic process"/>
    <property type="evidence" value="ECO:0007669"/>
    <property type="project" value="InterPro"/>
</dbReference>
<keyword evidence="3" id="KW-0326">Glycosidase</keyword>
<dbReference type="AlphaFoldDB" id="A0A0D6LCC6"/>
<keyword evidence="5" id="KW-1185">Reference proteome</keyword>
<dbReference type="Gene3D" id="3.20.20.70">
    <property type="entry name" value="Aldolase class I"/>
    <property type="match status" value="1"/>
</dbReference>
<proteinExistence type="inferred from homology"/>
<comment type="similarity">
    <text evidence="1 3">Belongs to the glycosyl hydrolase 56 family.</text>
</comment>
<dbReference type="Pfam" id="PF01630">
    <property type="entry name" value="Glyco_hydro_56"/>
    <property type="match status" value="1"/>
</dbReference>
<protein>
    <recommendedName>
        <fullName evidence="3">Hyaluronidase</fullName>
        <ecNumber evidence="3">3.2.1.35</ecNumber>
    </recommendedName>
</protein>
<dbReference type="GO" id="GO:0030214">
    <property type="term" value="P:hyaluronan catabolic process"/>
    <property type="evidence" value="ECO:0007669"/>
    <property type="project" value="TreeGrafter"/>
</dbReference>
<dbReference type="EC" id="3.2.1.35" evidence="3"/>
<evidence type="ECO:0000313" key="4">
    <source>
        <dbReference type="EMBL" id="EPB68893.1"/>
    </source>
</evidence>
<dbReference type="InterPro" id="IPR017853">
    <property type="entry name" value="GH"/>
</dbReference>
<dbReference type="PANTHER" id="PTHR11769:SF35">
    <property type="entry name" value="HYALURONIDASE"/>
    <property type="match status" value="1"/>
</dbReference>
<sequence>MISNEHENLTAIYKRRAAVVVLTTHRCGLRPKSRTAANAAQHIQDLSFYGDKVVIFYEFVFGTYPYYKGYKENQPVNGGTPQNCSLEQHLEIIKKNITERIPDENFDGLAIVDLEEWRPLFDENFYGLKRVRRKRDLKKVYQP</sequence>
<gene>
    <name evidence="4" type="ORF">ANCCEY_12006</name>
</gene>
<evidence type="ECO:0000256" key="3">
    <source>
        <dbReference type="RuleBase" id="RU610713"/>
    </source>
</evidence>
<dbReference type="PRINTS" id="PR00846">
    <property type="entry name" value="GLHYDRLASE56"/>
</dbReference>
<reference evidence="4 5" key="1">
    <citation type="submission" date="2013-05" db="EMBL/GenBank/DDBJ databases">
        <title>Draft genome of the parasitic nematode Anyclostoma ceylanicum.</title>
        <authorList>
            <person name="Mitreva M."/>
        </authorList>
    </citation>
    <scope>NUCLEOTIDE SEQUENCE [LARGE SCALE GENOMIC DNA]</scope>
</reference>
<accession>A0A0D6LCC6</accession>